<gene>
    <name evidence="3" type="ORF">RS694_02170</name>
</gene>
<name>A0A1P8K663_9BURK</name>
<dbReference type="AlphaFoldDB" id="A0A1P8K663"/>
<comment type="similarity">
    <text evidence="1">Belongs to the UPF0310 family.</text>
</comment>
<dbReference type="Pfam" id="PF01878">
    <property type="entry name" value="EVE"/>
    <property type="match status" value="1"/>
</dbReference>
<dbReference type="Proteomes" id="UP000186110">
    <property type="component" value="Chromosome"/>
</dbReference>
<organism evidence="3 4">
    <name type="scientific">Rhodoferax saidenbachensis</name>
    <dbReference type="NCBI Taxonomy" id="1484693"/>
    <lineage>
        <taxon>Bacteria</taxon>
        <taxon>Pseudomonadati</taxon>
        <taxon>Pseudomonadota</taxon>
        <taxon>Betaproteobacteria</taxon>
        <taxon>Burkholderiales</taxon>
        <taxon>Comamonadaceae</taxon>
        <taxon>Rhodoferax</taxon>
    </lineage>
</organism>
<dbReference type="Gene3D" id="3.10.590.10">
    <property type="entry name" value="ph1033 like domains"/>
    <property type="match status" value="1"/>
</dbReference>
<proteinExistence type="inferred from homology"/>
<sequence>MPWTKVMTVTQALFPTDPSNWIAVACAEHACRGRDELKPGFMQVCHGKRGPLARVHPGDRVAYYAPTVTMGGKDPYQHFVCIGLVEDGEPYAFDMGGFVPFRRDVRYVAAKEAPIRPLLDALEFVEDRTRWGYKFRFGLFAVSDHDMGLIAHAMAADVAALGLPA</sequence>
<dbReference type="KEGG" id="rsb:RS694_02170"/>
<evidence type="ECO:0000313" key="4">
    <source>
        <dbReference type="Proteomes" id="UP000186110"/>
    </source>
</evidence>
<dbReference type="SUPFAM" id="SSF88697">
    <property type="entry name" value="PUA domain-like"/>
    <property type="match status" value="1"/>
</dbReference>
<dbReference type="STRING" id="1484693.RS694_02170"/>
<dbReference type="HAMAP" id="MF_00771">
    <property type="entry name" value="UPF0310"/>
    <property type="match status" value="1"/>
</dbReference>
<dbReference type="eggNOG" id="COG1673">
    <property type="taxonomic scope" value="Bacteria"/>
</dbReference>
<dbReference type="EMBL" id="CP019239">
    <property type="protein sequence ID" value="APW41477.1"/>
    <property type="molecule type" value="Genomic_DNA"/>
</dbReference>
<dbReference type="CDD" id="cd21132">
    <property type="entry name" value="EVE-like"/>
    <property type="match status" value="1"/>
</dbReference>
<accession>A0A1P8K663</accession>
<reference evidence="3 4" key="1">
    <citation type="submission" date="2017-01" db="EMBL/GenBank/DDBJ databases">
        <authorList>
            <person name="Mah S.A."/>
            <person name="Swanson W.J."/>
            <person name="Moy G.W."/>
            <person name="Vacquier V.D."/>
        </authorList>
    </citation>
    <scope>NUCLEOTIDE SEQUENCE [LARGE SCALE GENOMIC DNA]</scope>
    <source>
        <strain evidence="3 4">DSM 22694</strain>
    </source>
</reference>
<dbReference type="InterPro" id="IPR022996">
    <property type="entry name" value="UPF0310"/>
</dbReference>
<dbReference type="InterPro" id="IPR015947">
    <property type="entry name" value="PUA-like_sf"/>
</dbReference>
<dbReference type="NCBIfam" id="NF002616">
    <property type="entry name" value="PRK02268.1-2"/>
    <property type="match status" value="1"/>
</dbReference>
<evidence type="ECO:0000259" key="2">
    <source>
        <dbReference type="Pfam" id="PF01878"/>
    </source>
</evidence>
<feature type="domain" description="EVE" evidence="2">
    <location>
        <begin position="21"/>
        <end position="152"/>
    </location>
</feature>
<protein>
    <recommendedName>
        <fullName evidence="1">UPF0310 protein RS694_02170</fullName>
    </recommendedName>
</protein>
<keyword evidence="4" id="KW-1185">Reference proteome</keyword>
<evidence type="ECO:0000256" key="1">
    <source>
        <dbReference type="HAMAP-Rule" id="MF_00771"/>
    </source>
</evidence>
<evidence type="ECO:0000313" key="3">
    <source>
        <dbReference type="EMBL" id="APW41477.1"/>
    </source>
</evidence>
<dbReference type="InterPro" id="IPR002740">
    <property type="entry name" value="EVE_domain"/>
</dbReference>